<reference evidence="1" key="1">
    <citation type="submission" date="2018-02" db="EMBL/GenBank/DDBJ databases">
        <title>Rhizophora mucronata_Transcriptome.</title>
        <authorList>
            <person name="Meera S.P."/>
            <person name="Sreeshan A."/>
            <person name="Augustine A."/>
        </authorList>
    </citation>
    <scope>NUCLEOTIDE SEQUENCE</scope>
    <source>
        <tissue evidence="1">Leaf</tissue>
    </source>
</reference>
<accession>A0A2P2J2G0</accession>
<protein>
    <submittedName>
        <fullName evidence="1">Uncharacterized protein</fullName>
    </submittedName>
</protein>
<dbReference type="EMBL" id="GGEC01007124">
    <property type="protein sequence ID" value="MBW87607.1"/>
    <property type="molecule type" value="Transcribed_RNA"/>
</dbReference>
<dbReference type="AlphaFoldDB" id="A0A2P2J2G0"/>
<sequence>MSEATAKYSTGRTGSIESRRVHLNLLTGRRNHEALGHAITTAGRRRSRNERRGSIQRMVLVHQRDKFKWFLRRERCGVKKVWN</sequence>
<name>A0A2P2J2G0_RHIMU</name>
<proteinExistence type="predicted"/>
<evidence type="ECO:0000313" key="1">
    <source>
        <dbReference type="EMBL" id="MBW87607.1"/>
    </source>
</evidence>
<organism evidence="1">
    <name type="scientific">Rhizophora mucronata</name>
    <name type="common">Asiatic mangrove</name>
    <dbReference type="NCBI Taxonomy" id="61149"/>
    <lineage>
        <taxon>Eukaryota</taxon>
        <taxon>Viridiplantae</taxon>
        <taxon>Streptophyta</taxon>
        <taxon>Embryophyta</taxon>
        <taxon>Tracheophyta</taxon>
        <taxon>Spermatophyta</taxon>
        <taxon>Magnoliopsida</taxon>
        <taxon>eudicotyledons</taxon>
        <taxon>Gunneridae</taxon>
        <taxon>Pentapetalae</taxon>
        <taxon>rosids</taxon>
        <taxon>fabids</taxon>
        <taxon>Malpighiales</taxon>
        <taxon>Rhizophoraceae</taxon>
        <taxon>Rhizophora</taxon>
    </lineage>
</organism>